<dbReference type="InterPro" id="IPR036116">
    <property type="entry name" value="FN3_sf"/>
</dbReference>
<dbReference type="GO" id="GO:0016020">
    <property type="term" value="C:membrane"/>
    <property type="evidence" value="ECO:0007669"/>
    <property type="project" value="InterPro"/>
</dbReference>
<evidence type="ECO:0000256" key="3">
    <source>
        <dbReference type="ARBA" id="ARBA00022737"/>
    </source>
</evidence>
<evidence type="ECO:0000256" key="2">
    <source>
        <dbReference type="ARBA" id="ARBA00022729"/>
    </source>
</evidence>
<dbReference type="CDD" id="cd00063">
    <property type="entry name" value="FN3"/>
    <property type="match status" value="1"/>
</dbReference>
<dbReference type="PANTHER" id="PTHR48483:SF2">
    <property type="entry name" value="INTERLEUKIN-27 SUBUNIT BETA"/>
    <property type="match status" value="1"/>
</dbReference>
<dbReference type="InterPro" id="IPR036179">
    <property type="entry name" value="Ig-like_dom_sf"/>
</dbReference>
<evidence type="ECO:0000256" key="1">
    <source>
        <dbReference type="ARBA" id="ARBA00010890"/>
    </source>
</evidence>
<sequence>CLMYVFGALVITATAFSQDMTTLTTKNNSVQDLFVAVGSFVQIPCIDGEQKGVEWKFNNSVLFSSPVLSLKNISLQDQGIYTCHQPNGNPIQRVFLHLGYSPPSPDVHCWSPSYPKRAVCSWTLNPNPILPTHYIATYRSYSDPLSSAHQCQTWGKEERQCVLQELKIFESEPTLFNITAINALGSATRIWPFIFEEIVKPDPPVNVTLTVMPGKKLSVQWGPPPSWPDPVNFPLKYTVKFHWGKPDTARTLGPYESHNMVLRGLVAGRTYHIQISAKDFLDNGQSSDWSSPISATIPSN</sequence>
<keyword evidence="2 6" id="KW-0732">Signal</keyword>
<dbReference type="InterPro" id="IPR013783">
    <property type="entry name" value="Ig-like_fold"/>
</dbReference>
<dbReference type="PROSITE" id="PS01354">
    <property type="entry name" value="HEMATOPO_REC_L_F3"/>
    <property type="match status" value="1"/>
</dbReference>
<accession>A0A9W7WX76</accession>
<feature type="signal peptide" evidence="6">
    <location>
        <begin position="1"/>
        <end position="17"/>
    </location>
</feature>
<dbReference type="SMART" id="SM00060">
    <property type="entry name" value="FN3"/>
    <property type="match status" value="1"/>
</dbReference>
<dbReference type="InterPro" id="IPR003961">
    <property type="entry name" value="FN3_dom"/>
</dbReference>
<dbReference type="SUPFAM" id="SSF48726">
    <property type="entry name" value="Immunoglobulin"/>
    <property type="match status" value="1"/>
</dbReference>
<proteinExistence type="inferred from homology"/>
<dbReference type="GO" id="GO:0004896">
    <property type="term" value="F:cytokine receptor activity"/>
    <property type="evidence" value="ECO:0007669"/>
    <property type="project" value="InterPro"/>
</dbReference>
<feature type="non-terminal residue" evidence="8">
    <location>
        <position position="300"/>
    </location>
</feature>
<keyword evidence="9" id="KW-1185">Reference proteome</keyword>
<organism evidence="8 9">
    <name type="scientific">Triplophysa rosa</name>
    <name type="common">Cave loach</name>
    <dbReference type="NCBI Taxonomy" id="992332"/>
    <lineage>
        <taxon>Eukaryota</taxon>
        <taxon>Metazoa</taxon>
        <taxon>Chordata</taxon>
        <taxon>Craniata</taxon>
        <taxon>Vertebrata</taxon>
        <taxon>Euteleostomi</taxon>
        <taxon>Actinopterygii</taxon>
        <taxon>Neopterygii</taxon>
        <taxon>Teleostei</taxon>
        <taxon>Ostariophysi</taxon>
        <taxon>Cypriniformes</taxon>
        <taxon>Nemacheilidae</taxon>
        <taxon>Triplophysa</taxon>
    </lineage>
</organism>
<dbReference type="SUPFAM" id="SSF49265">
    <property type="entry name" value="Fibronectin type III"/>
    <property type="match status" value="2"/>
</dbReference>
<name>A0A9W7WX76_TRIRA</name>
<comment type="caution">
    <text evidence="8">The sequence shown here is derived from an EMBL/GenBank/DDBJ whole genome shotgun (WGS) entry which is preliminary data.</text>
</comment>
<dbReference type="InterPro" id="IPR053073">
    <property type="entry name" value="IL11/IL27_subunit_beta"/>
</dbReference>
<evidence type="ECO:0000256" key="6">
    <source>
        <dbReference type="SAM" id="SignalP"/>
    </source>
</evidence>
<feature type="chain" id="PRO_5040817900" evidence="6">
    <location>
        <begin position="18"/>
        <end position="300"/>
    </location>
</feature>
<evidence type="ECO:0000256" key="4">
    <source>
        <dbReference type="ARBA" id="ARBA00023180"/>
    </source>
</evidence>
<keyword evidence="5" id="KW-0393">Immunoglobulin domain</keyword>
<evidence type="ECO:0000313" key="9">
    <source>
        <dbReference type="Proteomes" id="UP001059041"/>
    </source>
</evidence>
<dbReference type="EMBL" id="JAFHDT010000005">
    <property type="protein sequence ID" value="KAI7809838.1"/>
    <property type="molecule type" value="Genomic_DNA"/>
</dbReference>
<dbReference type="Gene3D" id="2.60.40.10">
    <property type="entry name" value="Immunoglobulins"/>
    <property type="match status" value="3"/>
</dbReference>
<keyword evidence="4" id="KW-0325">Glycoprotein</keyword>
<dbReference type="PANTHER" id="PTHR48483">
    <property type="entry name" value="INTERLEUKIN-27 SUBUNIT BETA"/>
    <property type="match status" value="1"/>
</dbReference>
<evidence type="ECO:0000259" key="7">
    <source>
        <dbReference type="PROSITE" id="PS50853"/>
    </source>
</evidence>
<dbReference type="Proteomes" id="UP001059041">
    <property type="component" value="Linkage Group LG5"/>
</dbReference>
<reference evidence="8" key="1">
    <citation type="submission" date="2021-02" db="EMBL/GenBank/DDBJ databases">
        <title>Comparative genomics reveals that relaxation of natural selection precedes convergent phenotypic evolution of cavefish.</title>
        <authorList>
            <person name="Peng Z."/>
        </authorList>
    </citation>
    <scope>NUCLEOTIDE SEQUENCE</scope>
    <source>
        <tissue evidence="8">Muscle</tissue>
    </source>
</reference>
<dbReference type="InterPro" id="IPR003530">
    <property type="entry name" value="Hematopoietin_rcpt_L_F3_CS"/>
</dbReference>
<evidence type="ECO:0000313" key="8">
    <source>
        <dbReference type="EMBL" id="KAI7809838.1"/>
    </source>
</evidence>
<keyword evidence="3" id="KW-0677">Repeat</keyword>
<protein>
    <submittedName>
        <fullName evidence="8">Interleukin-27 subunit beta</fullName>
    </submittedName>
</protein>
<dbReference type="InterPro" id="IPR056621">
    <property type="entry name" value="FN3_IL27B_N"/>
</dbReference>
<dbReference type="PROSITE" id="PS50853">
    <property type="entry name" value="FN3"/>
    <property type="match status" value="1"/>
</dbReference>
<dbReference type="Pfam" id="PF00041">
    <property type="entry name" value="fn3"/>
    <property type="match status" value="1"/>
</dbReference>
<dbReference type="AlphaFoldDB" id="A0A9W7WX76"/>
<feature type="domain" description="Fibronectin type-III" evidence="7">
    <location>
        <begin position="203"/>
        <end position="300"/>
    </location>
</feature>
<comment type="similarity">
    <text evidence="1">Belongs to the type I cytokine receptor family. Type 3 subfamily.</text>
</comment>
<evidence type="ECO:0000256" key="5">
    <source>
        <dbReference type="ARBA" id="ARBA00023319"/>
    </source>
</evidence>
<gene>
    <name evidence="8" type="ORF">IRJ41_018455</name>
</gene>
<dbReference type="Pfam" id="PF24031">
    <property type="entry name" value="FN3_IL27B_N"/>
    <property type="match status" value="1"/>
</dbReference>